<dbReference type="AlphaFoldDB" id="A0A0G1IE09"/>
<protein>
    <submittedName>
        <fullName evidence="1">Uncharacterized protein</fullName>
    </submittedName>
</protein>
<sequence>MPKEITNDELARMIAKGFDDMGNRFKETASKTDTEHLKLRVDHIDATLSVMSRDVADIKKHFVYRDEFEDLMARVKYLETKLDVESGK</sequence>
<comment type="caution">
    <text evidence="1">The sequence shown here is derived from an EMBL/GenBank/DDBJ whole genome shotgun (WGS) entry which is preliminary data.</text>
</comment>
<proteinExistence type="predicted"/>
<organism evidence="1 2">
    <name type="scientific">Candidatus Giovannonibacteria bacterium GW2011_GWB1_44_23</name>
    <dbReference type="NCBI Taxonomy" id="1618652"/>
    <lineage>
        <taxon>Bacteria</taxon>
        <taxon>Candidatus Giovannoniibacteriota</taxon>
    </lineage>
</organism>
<evidence type="ECO:0000313" key="1">
    <source>
        <dbReference type="EMBL" id="KKT57063.1"/>
    </source>
</evidence>
<dbReference type="EMBL" id="LCIN01000008">
    <property type="protein sequence ID" value="KKT57063.1"/>
    <property type="molecule type" value="Genomic_DNA"/>
</dbReference>
<evidence type="ECO:0000313" key="2">
    <source>
        <dbReference type="Proteomes" id="UP000033977"/>
    </source>
</evidence>
<name>A0A0G1IE09_9BACT</name>
<gene>
    <name evidence="1" type="ORF">UW49_C0008G0025</name>
</gene>
<reference evidence="1 2" key="1">
    <citation type="journal article" date="2015" name="Nature">
        <title>rRNA introns, odd ribosomes, and small enigmatic genomes across a large radiation of phyla.</title>
        <authorList>
            <person name="Brown C.T."/>
            <person name="Hug L.A."/>
            <person name="Thomas B.C."/>
            <person name="Sharon I."/>
            <person name="Castelle C.J."/>
            <person name="Singh A."/>
            <person name="Wilkins M.J."/>
            <person name="Williams K.H."/>
            <person name="Banfield J.F."/>
        </authorList>
    </citation>
    <scope>NUCLEOTIDE SEQUENCE [LARGE SCALE GENOMIC DNA]</scope>
</reference>
<dbReference type="Proteomes" id="UP000033977">
    <property type="component" value="Unassembled WGS sequence"/>
</dbReference>
<accession>A0A0G1IE09</accession>